<sequence>MAAKKAVAKKSTTVGKTPARKSTAKKSTAKKSTTKKTTARKTTAKKATAVPRDTTAHDLSAALRNDEVPTDPRVLADFGFDRCFSGPDRAHLSMVYAALMIDLGVRPNELNKWLLAADGDGDGASVSSDNVSNSSSSTGGRRGLKRVGDRIRARFAARADRLRPGPHLAWFRDHQYVWDDADASGRARARAAARRMVKENIASLRKKVKKGERDEVFDWWS</sequence>
<dbReference type="Proteomes" id="UP000027238">
    <property type="component" value="Unassembled WGS sequence"/>
</dbReference>
<name>A0A066XQJ2_COLSU</name>
<dbReference type="EMBL" id="JMSE01000175">
    <property type="protein sequence ID" value="KDN71498.1"/>
    <property type="molecule type" value="Genomic_DNA"/>
</dbReference>
<proteinExistence type="predicted"/>
<dbReference type="HOGENOM" id="CLU_1250594_0_0_1"/>
<dbReference type="OMA" id="PNELNKW"/>
<comment type="caution">
    <text evidence="2">The sequence shown here is derived from an EMBL/GenBank/DDBJ whole genome shotgun (WGS) entry which is preliminary data.</text>
</comment>
<dbReference type="eggNOG" id="ENOG502T4KI">
    <property type="taxonomic scope" value="Eukaryota"/>
</dbReference>
<gene>
    <name evidence="2" type="ORF">CSUB01_07591</name>
</gene>
<keyword evidence="3" id="KW-1185">Reference proteome</keyword>
<protein>
    <submittedName>
        <fullName evidence="2">Uncharacterized protein</fullName>
    </submittedName>
</protein>
<evidence type="ECO:0000313" key="3">
    <source>
        <dbReference type="Proteomes" id="UP000027238"/>
    </source>
</evidence>
<feature type="region of interest" description="Disordered" evidence="1">
    <location>
        <begin position="1"/>
        <end position="58"/>
    </location>
</feature>
<organism evidence="2 3">
    <name type="scientific">Colletotrichum sublineola</name>
    <name type="common">Sorghum anthracnose fungus</name>
    <dbReference type="NCBI Taxonomy" id="1173701"/>
    <lineage>
        <taxon>Eukaryota</taxon>
        <taxon>Fungi</taxon>
        <taxon>Dikarya</taxon>
        <taxon>Ascomycota</taxon>
        <taxon>Pezizomycotina</taxon>
        <taxon>Sordariomycetes</taxon>
        <taxon>Hypocreomycetidae</taxon>
        <taxon>Glomerellales</taxon>
        <taxon>Glomerellaceae</taxon>
        <taxon>Colletotrichum</taxon>
        <taxon>Colletotrichum graminicola species complex</taxon>
    </lineage>
</organism>
<evidence type="ECO:0000313" key="2">
    <source>
        <dbReference type="EMBL" id="KDN71498.1"/>
    </source>
</evidence>
<feature type="compositionally biased region" description="Basic residues" evidence="1">
    <location>
        <begin position="18"/>
        <end position="44"/>
    </location>
</feature>
<reference evidence="3" key="1">
    <citation type="journal article" date="2014" name="Genome Announc.">
        <title>Draft genome sequence of Colletotrichum sublineola, a destructive pathogen of cultivated sorghum.</title>
        <authorList>
            <person name="Baroncelli R."/>
            <person name="Sanz-Martin J.M."/>
            <person name="Rech G.E."/>
            <person name="Sukno S.A."/>
            <person name="Thon M.R."/>
        </authorList>
    </citation>
    <scope>NUCLEOTIDE SEQUENCE [LARGE SCALE GENOMIC DNA]</scope>
    <source>
        <strain evidence="3">TX430BB</strain>
    </source>
</reference>
<feature type="region of interest" description="Disordered" evidence="1">
    <location>
        <begin position="123"/>
        <end position="145"/>
    </location>
</feature>
<dbReference type="STRING" id="1173701.A0A066XQJ2"/>
<accession>A0A066XQJ2</accession>
<dbReference type="OrthoDB" id="4851849at2759"/>
<evidence type="ECO:0000256" key="1">
    <source>
        <dbReference type="SAM" id="MobiDB-lite"/>
    </source>
</evidence>
<feature type="compositionally biased region" description="Low complexity" evidence="1">
    <location>
        <begin position="123"/>
        <end position="137"/>
    </location>
</feature>
<dbReference type="AlphaFoldDB" id="A0A066XQJ2"/>